<evidence type="ECO:0000313" key="4">
    <source>
        <dbReference type="Proteomes" id="UP001499843"/>
    </source>
</evidence>
<dbReference type="CDD" id="cd01823">
    <property type="entry name" value="SEST_like"/>
    <property type="match status" value="1"/>
</dbReference>
<proteinExistence type="predicted"/>
<accession>A0ABN3CCI5</accession>
<keyword evidence="4" id="KW-1185">Reference proteome</keyword>
<dbReference type="Gene3D" id="3.40.50.1110">
    <property type="entry name" value="SGNH hydrolase"/>
    <property type="match status" value="1"/>
</dbReference>
<dbReference type="SUPFAM" id="SSF52266">
    <property type="entry name" value="SGNH hydrolase"/>
    <property type="match status" value="1"/>
</dbReference>
<dbReference type="PANTHER" id="PTHR37981">
    <property type="entry name" value="LIPASE 2"/>
    <property type="match status" value="1"/>
</dbReference>
<protein>
    <recommendedName>
        <fullName evidence="2">SGNH hydrolase-type esterase domain-containing protein</fullName>
    </recommendedName>
</protein>
<dbReference type="InterPro" id="IPR037460">
    <property type="entry name" value="SEST-like"/>
</dbReference>
<feature type="region of interest" description="Disordered" evidence="1">
    <location>
        <begin position="1"/>
        <end position="125"/>
    </location>
</feature>
<evidence type="ECO:0000313" key="3">
    <source>
        <dbReference type="EMBL" id="GAA2207097.1"/>
    </source>
</evidence>
<name>A0ABN3CCI5_9ACTN</name>
<comment type="caution">
    <text evidence="3">The sequence shown here is derived from an EMBL/GenBank/DDBJ whole genome shotgun (WGS) entry which is preliminary data.</text>
</comment>
<dbReference type="InterPro" id="IPR013830">
    <property type="entry name" value="SGNH_hydro"/>
</dbReference>
<feature type="domain" description="SGNH hydrolase-type esterase" evidence="2">
    <location>
        <begin position="195"/>
        <end position="444"/>
    </location>
</feature>
<feature type="compositionally biased region" description="Basic and acidic residues" evidence="1">
    <location>
        <begin position="86"/>
        <end position="122"/>
    </location>
</feature>
<dbReference type="EMBL" id="BAAAQX010000005">
    <property type="protein sequence ID" value="GAA2207097.1"/>
    <property type="molecule type" value="Genomic_DNA"/>
</dbReference>
<feature type="compositionally biased region" description="Low complexity" evidence="1">
    <location>
        <begin position="25"/>
        <end position="36"/>
    </location>
</feature>
<feature type="region of interest" description="Disordered" evidence="1">
    <location>
        <begin position="460"/>
        <end position="480"/>
    </location>
</feature>
<evidence type="ECO:0000256" key="1">
    <source>
        <dbReference type="SAM" id="MobiDB-lite"/>
    </source>
</evidence>
<dbReference type="RefSeq" id="WP_344473941.1">
    <property type="nucleotide sequence ID" value="NZ_BAAAQX010000005.1"/>
</dbReference>
<organism evidence="3 4">
    <name type="scientific">Nonomuraea monospora</name>
    <dbReference type="NCBI Taxonomy" id="568818"/>
    <lineage>
        <taxon>Bacteria</taxon>
        <taxon>Bacillati</taxon>
        <taxon>Actinomycetota</taxon>
        <taxon>Actinomycetes</taxon>
        <taxon>Streptosporangiales</taxon>
        <taxon>Streptosporangiaceae</taxon>
        <taxon>Nonomuraea</taxon>
    </lineage>
</organism>
<sequence>MAQSEESPLGEVALDEVTLDETTQDETAQHQAAQDEAAQHEATQDGAAQDGAAQDGAAQERASRDEAAQVGAKRDETGQGQTARGEAARGEAARGEAARGEAARGEAARGEAARGEAARGEAARGAARRRVVRAAVAAAIGVALAVACLPLDLYPKLACAVLDAGCPTTAAPRGELPRVTRLTAVQVAQSGTYVALGDSYSSGEGVWELNQPPVNDGADRCHRSDGSYVPLVAQAYRFGGGTAFYACSGATTRQLLSGQYGQQPQITRVSAATSLVTLSIGGNDAGFTRVLTGCIVKIPWSSACVDQDAAVNRRIEELRASMLRVLKEVRVRAPGARVIVLGYPRPFPAEPVGGVDNLTVADQRWLNTVTRRLNDTVGAVVADFDQAIAAFGAPGSAEYVDAYEAFTGHEVGRPSPFLNGLALDMDALRVNARSYHPTGDGYRRFAELITKQIAAGPGRPMNNVLVTDPNAPRQGAAPPR</sequence>
<evidence type="ECO:0000259" key="2">
    <source>
        <dbReference type="Pfam" id="PF13472"/>
    </source>
</evidence>
<dbReference type="InterPro" id="IPR036514">
    <property type="entry name" value="SGNH_hydro_sf"/>
</dbReference>
<gene>
    <name evidence="3" type="ORF">GCM10009850_025550</name>
</gene>
<dbReference type="Pfam" id="PF13472">
    <property type="entry name" value="Lipase_GDSL_2"/>
    <property type="match status" value="1"/>
</dbReference>
<feature type="compositionally biased region" description="Low complexity" evidence="1">
    <location>
        <begin position="44"/>
        <end position="59"/>
    </location>
</feature>
<feature type="compositionally biased region" description="Basic and acidic residues" evidence="1">
    <location>
        <begin position="61"/>
        <end position="77"/>
    </location>
</feature>
<reference evidence="3 4" key="1">
    <citation type="journal article" date="2019" name="Int. J. Syst. Evol. Microbiol.">
        <title>The Global Catalogue of Microorganisms (GCM) 10K type strain sequencing project: providing services to taxonomists for standard genome sequencing and annotation.</title>
        <authorList>
            <consortium name="The Broad Institute Genomics Platform"/>
            <consortium name="The Broad Institute Genome Sequencing Center for Infectious Disease"/>
            <person name="Wu L."/>
            <person name="Ma J."/>
        </authorList>
    </citation>
    <scope>NUCLEOTIDE SEQUENCE [LARGE SCALE GENOMIC DNA]</scope>
    <source>
        <strain evidence="3 4">JCM 16114</strain>
    </source>
</reference>
<dbReference type="PANTHER" id="PTHR37981:SF1">
    <property type="entry name" value="SGNH HYDROLASE-TYPE ESTERASE DOMAIN-CONTAINING PROTEIN"/>
    <property type="match status" value="1"/>
</dbReference>
<feature type="compositionally biased region" description="Acidic residues" evidence="1">
    <location>
        <begin position="13"/>
        <end position="24"/>
    </location>
</feature>
<dbReference type="Proteomes" id="UP001499843">
    <property type="component" value="Unassembled WGS sequence"/>
</dbReference>